<dbReference type="SMART" id="SM00354">
    <property type="entry name" value="HTH_LACI"/>
    <property type="match status" value="1"/>
</dbReference>
<proteinExistence type="predicted"/>
<evidence type="ECO:0000256" key="2">
    <source>
        <dbReference type="ARBA" id="ARBA00023125"/>
    </source>
</evidence>
<dbReference type="InterPro" id="IPR028082">
    <property type="entry name" value="Peripla_BP_I"/>
</dbReference>
<evidence type="ECO:0000259" key="4">
    <source>
        <dbReference type="PROSITE" id="PS50932"/>
    </source>
</evidence>
<dbReference type="InterPro" id="IPR010982">
    <property type="entry name" value="Lambda_DNA-bd_dom_sf"/>
</dbReference>
<dbReference type="InterPro" id="IPR046335">
    <property type="entry name" value="LacI/GalR-like_sensor"/>
</dbReference>
<dbReference type="PANTHER" id="PTHR30146">
    <property type="entry name" value="LACI-RELATED TRANSCRIPTIONAL REPRESSOR"/>
    <property type="match status" value="1"/>
</dbReference>
<reference evidence="5 6" key="1">
    <citation type="submission" date="2020-07" db="EMBL/GenBank/DDBJ databases">
        <title>Sequencing the genomes of 1000 actinobacteria strains.</title>
        <authorList>
            <person name="Klenk H.-P."/>
        </authorList>
    </citation>
    <scope>NUCLEOTIDE SEQUENCE [LARGE SCALE GENOMIC DNA]</scope>
    <source>
        <strain evidence="5 6">DSM 26474</strain>
    </source>
</reference>
<evidence type="ECO:0000313" key="5">
    <source>
        <dbReference type="EMBL" id="NYD69791.1"/>
    </source>
</evidence>
<evidence type="ECO:0000313" key="6">
    <source>
        <dbReference type="Proteomes" id="UP000549913"/>
    </source>
</evidence>
<dbReference type="PROSITE" id="PS50932">
    <property type="entry name" value="HTH_LACI_2"/>
    <property type="match status" value="1"/>
</dbReference>
<keyword evidence="1" id="KW-0805">Transcription regulation</keyword>
<dbReference type="Gene3D" id="1.10.260.40">
    <property type="entry name" value="lambda repressor-like DNA-binding domains"/>
    <property type="match status" value="1"/>
</dbReference>
<feature type="domain" description="HTH lacI-type" evidence="4">
    <location>
        <begin position="16"/>
        <end position="70"/>
    </location>
</feature>
<dbReference type="AlphaFoldDB" id="A0A852SLH4"/>
<keyword evidence="3" id="KW-0804">Transcription</keyword>
<evidence type="ECO:0000256" key="1">
    <source>
        <dbReference type="ARBA" id="ARBA00023015"/>
    </source>
</evidence>
<dbReference type="GO" id="GO:0000976">
    <property type="term" value="F:transcription cis-regulatory region binding"/>
    <property type="evidence" value="ECO:0007669"/>
    <property type="project" value="TreeGrafter"/>
</dbReference>
<comment type="caution">
    <text evidence="5">The sequence shown here is derived from an EMBL/GenBank/DDBJ whole genome shotgun (WGS) entry which is preliminary data.</text>
</comment>
<dbReference type="GO" id="GO:0003700">
    <property type="term" value="F:DNA-binding transcription factor activity"/>
    <property type="evidence" value="ECO:0007669"/>
    <property type="project" value="TreeGrafter"/>
</dbReference>
<dbReference type="Pfam" id="PF13377">
    <property type="entry name" value="Peripla_BP_3"/>
    <property type="match status" value="1"/>
</dbReference>
<dbReference type="Pfam" id="PF00356">
    <property type="entry name" value="LacI"/>
    <property type="match status" value="1"/>
</dbReference>
<sequence>MSEMSSGRGRDAHPAPTLEMVAAAAGVSRATVSRVVNAAPNVSDAIAEAVNEAILKLNYVPNRAARSLVSRRTQVIALVVPETTAKLFSDPFFATVVQGVALYLSDTDFTLNMLIASEMRSEKTRRYLLGGNADGALVVSHHEGDHSYDRLDLSLPIVYGGRPLLESESESYFVDVDNVAGAAEATAHLIATGRRSIATIAGPQDMPPGFDRLRGFRRAMADARLRSDLVEYGDFTPDSGAEAMRRLLDRGEPIDGLFAANDQMAAGAYSVILERGLRIPHDIAVAGFDNNYFGSTAVPALTTIDQPSLELGRAMAEVLVRRIEGKPVDRVTMMPTRLIVRASTTPRDA</sequence>
<protein>
    <submittedName>
        <fullName evidence="5">LacI family transcriptional regulator</fullName>
    </submittedName>
</protein>
<dbReference type="Gene3D" id="3.40.50.2300">
    <property type="match status" value="2"/>
</dbReference>
<accession>A0A852SLH4</accession>
<organism evidence="5 6">
    <name type="scientific">Herbiconiux flava</name>
    <dbReference type="NCBI Taxonomy" id="881268"/>
    <lineage>
        <taxon>Bacteria</taxon>
        <taxon>Bacillati</taxon>
        <taxon>Actinomycetota</taxon>
        <taxon>Actinomycetes</taxon>
        <taxon>Micrococcales</taxon>
        <taxon>Microbacteriaceae</taxon>
        <taxon>Herbiconiux</taxon>
    </lineage>
</organism>
<dbReference type="CDD" id="cd01392">
    <property type="entry name" value="HTH_LacI"/>
    <property type="match status" value="1"/>
</dbReference>
<gene>
    <name evidence="5" type="ORF">BJ984_000949</name>
</gene>
<dbReference type="CDD" id="cd06267">
    <property type="entry name" value="PBP1_LacI_sugar_binding-like"/>
    <property type="match status" value="1"/>
</dbReference>
<dbReference type="Proteomes" id="UP000549913">
    <property type="component" value="Unassembled WGS sequence"/>
</dbReference>
<dbReference type="PANTHER" id="PTHR30146:SF109">
    <property type="entry name" value="HTH-TYPE TRANSCRIPTIONAL REGULATOR GALS"/>
    <property type="match status" value="1"/>
</dbReference>
<evidence type="ECO:0000256" key="3">
    <source>
        <dbReference type="ARBA" id="ARBA00023163"/>
    </source>
</evidence>
<keyword evidence="6" id="KW-1185">Reference proteome</keyword>
<dbReference type="InterPro" id="IPR000843">
    <property type="entry name" value="HTH_LacI"/>
</dbReference>
<dbReference type="SUPFAM" id="SSF53822">
    <property type="entry name" value="Periplasmic binding protein-like I"/>
    <property type="match status" value="1"/>
</dbReference>
<dbReference type="EMBL" id="JACCBM010000001">
    <property type="protein sequence ID" value="NYD69791.1"/>
    <property type="molecule type" value="Genomic_DNA"/>
</dbReference>
<name>A0A852SLH4_9MICO</name>
<keyword evidence="2" id="KW-0238">DNA-binding</keyword>
<dbReference type="SUPFAM" id="SSF47413">
    <property type="entry name" value="lambda repressor-like DNA-binding domains"/>
    <property type="match status" value="1"/>
</dbReference>